<dbReference type="InterPro" id="IPR013785">
    <property type="entry name" value="Aldolase_TIM"/>
</dbReference>
<dbReference type="Pfam" id="PF16499">
    <property type="entry name" value="Melibiase_2"/>
    <property type="match status" value="1"/>
</dbReference>
<dbReference type="PROSITE" id="PS00512">
    <property type="entry name" value="ALPHA_GALACTOSIDASE"/>
    <property type="match status" value="1"/>
</dbReference>
<dbReference type="Gene3D" id="3.20.20.70">
    <property type="entry name" value="Aldolase class I"/>
    <property type="match status" value="1"/>
</dbReference>
<keyword evidence="5" id="KW-1015">Disulfide bond</keyword>
<organism evidence="7 8">
    <name type="scientific">Candidatus Fimimorpha faecalis</name>
    <dbReference type="NCBI Taxonomy" id="2840824"/>
    <lineage>
        <taxon>Bacteria</taxon>
        <taxon>Bacillati</taxon>
        <taxon>Bacillota</taxon>
        <taxon>Clostridia</taxon>
        <taxon>Eubacteriales</taxon>
        <taxon>Candidatus Fimimorpha</taxon>
    </lineage>
</organism>
<comment type="caution">
    <text evidence="7">The sequence shown here is derived from an EMBL/GenBank/DDBJ whole genome shotgun (WGS) entry which is preliminary data.</text>
</comment>
<evidence type="ECO:0000313" key="7">
    <source>
        <dbReference type="EMBL" id="HIR88457.1"/>
    </source>
</evidence>
<evidence type="ECO:0000256" key="5">
    <source>
        <dbReference type="RuleBase" id="RU361168"/>
    </source>
</evidence>
<evidence type="ECO:0000256" key="1">
    <source>
        <dbReference type="ARBA" id="ARBA00009743"/>
    </source>
</evidence>
<keyword evidence="4 5" id="KW-0326">Glycosidase</keyword>
<evidence type="ECO:0000256" key="2">
    <source>
        <dbReference type="ARBA" id="ARBA00022729"/>
    </source>
</evidence>
<proteinExistence type="inferred from homology"/>
<dbReference type="EC" id="3.2.1.22" evidence="5"/>
<dbReference type="PANTHER" id="PTHR11452:SF75">
    <property type="entry name" value="ALPHA-GALACTOSIDASE MEL1"/>
    <property type="match status" value="1"/>
</dbReference>
<dbReference type="InterPro" id="IPR041233">
    <property type="entry name" value="Melibiase_C"/>
</dbReference>
<sequence>MLAQKPPMGWNSWNTFGKEIDEDLIFRIADIMIEKEYKNAGYEYLIIDDCWALKTRDEYGNLVPDPQKFPHGMKAVADYIHKKGLKFGMYSCAGVLTCAGYPSSYDHEFEDAKQFAEWEVDYLKYDYCNFPKNADCINRYHTMSMALKASGREILFAACNWGSHDAWNWMRSIGAHTYRSTGDIFDNFHSFMNIFQSQMEHLSQSGPYCFNDIDMLTVGMYNKGNVAIGKPCTDGEYRMQFSLWCLAGVPLIMGADIRHINPEMEQLLKNKDLIAINQDIECRPPYLVGNRSVVVPEKDKENAVEPLRKIKNKLYTFIKHLSNNEFVIAYYNLFEEERDINFIFADAGIPYSSGYGFSMKDIFSGEEIGVKRDYHIVTVPGHDCKLYKCRLVYCGK</sequence>
<dbReference type="InterPro" id="IPR000111">
    <property type="entry name" value="Glyco_hydro_27/36_CS"/>
</dbReference>
<feature type="domain" description="Alpha galactosidase C-terminal" evidence="6">
    <location>
        <begin position="316"/>
        <end position="388"/>
    </location>
</feature>
<keyword evidence="3 5" id="KW-0378">Hydrolase</keyword>
<evidence type="ECO:0000256" key="3">
    <source>
        <dbReference type="ARBA" id="ARBA00022801"/>
    </source>
</evidence>
<dbReference type="GO" id="GO:0004557">
    <property type="term" value="F:alpha-galactosidase activity"/>
    <property type="evidence" value="ECO:0007669"/>
    <property type="project" value="UniProtKB-EC"/>
</dbReference>
<evidence type="ECO:0000256" key="4">
    <source>
        <dbReference type="ARBA" id="ARBA00023295"/>
    </source>
</evidence>
<evidence type="ECO:0000259" key="6">
    <source>
        <dbReference type="Pfam" id="PF17801"/>
    </source>
</evidence>
<dbReference type="InterPro" id="IPR002241">
    <property type="entry name" value="Glyco_hydro_27"/>
</dbReference>
<dbReference type="AlphaFoldDB" id="A0A9D1JCX0"/>
<dbReference type="SUPFAM" id="SSF51011">
    <property type="entry name" value="Glycosyl hydrolase domain"/>
    <property type="match status" value="1"/>
</dbReference>
<dbReference type="Proteomes" id="UP000824201">
    <property type="component" value="Unassembled WGS sequence"/>
</dbReference>
<dbReference type="Gene3D" id="2.60.40.1180">
    <property type="entry name" value="Golgi alpha-mannosidase II"/>
    <property type="match status" value="1"/>
</dbReference>
<dbReference type="InterPro" id="IPR017853">
    <property type="entry name" value="GH"/>
</dbReference>
<accession>A0A9D1JCX0</accession>
<comment type="catalytic activity">
    <reaction evidence="5">
        <text>Hydrolysis of terminal, non-reducing alpha-D-galactose residues in alpha-D-galactosides, including galactose oligosaccharides, galactomannans and galactolipids.</text>
        <dbReference type="EC" id="3.2.1.22"/>
    </reaction>
</comment>
<reference evidence="7" key="1">
    <citation type="submission" date="2020-10" db="EMBL/GenBank/DDBJ databases">
        <authorList>
            <person name="Gilroy R."/>
        </authorList>
    </citation>
    <scope>NUCLEOTIDE SEQUENCE</scope>
    <source>
        <strain evidence="7">ChiW13-3771</strain>
    </source>
</reference>
<dbReference type="Pfam" id="PF17801">
    <property type="entry name" value="Melibiase_C"/>
    <property type="match status" value="1"/>
</dbReference>
<comment type="similarity">
    <text evidence="1 5">Belongs to the glycosyl hydrolase 27 family.</text>
</comment>
<name>A0A9D1JCX0_9FIRM</name>
<dbReference type="SUPFAM" id="SSF51445">
    <property type="entry name" value="(Trans)glycosidases"/>
    <property type="match status" value="1"/>
</dbReference>
<dbReference type="CDD" id="cd14792">
    <property type="entry name" value="GH27"/>
    <property type="match status" value="1"/>
</dbReference>
<protein>
    <recommendedName>
        <fullName evidence="5">Alpha-galactosidase</fullName>
        <ecNumber evidence="5">3.2.1.22</ecNumber>
    </recommendedName>
    <alternativeName>
        <fullName evidence="5">Melibiase</fullName>
    </alternativeName>
</protein>
<evidence type="ECO:0000313" key="8">
    <source>
        <dbReference type="Proteomes" id="UP000824201"/>
    </source>
</evidence>
<keyword evidence="2" id="KW-0732">Signal</keyword>
<dbReference type="InterPro" id="IPR013780">
    <property type="entry name" value="Glyco_hydro_b"/>
</dbReference>
<reference evidence="7" key="2">
    <citation type="journal article" date="2021" name="PeerJ">
        <title>Extensive microbial diversity within the chicken gut microbiome revealed by metagenomics and culture.</title>
        <authorList>
            <person name="Gilroy R."/>
            <person name="Ravi A."/>
            <person name="Getino M."/>
            <person name="Pursley I."/>
            <person name="Horton D.L."/>
            <person name="Alikhan N.F."/>
            <person name="Baker D."/>
            <person name="Gharbi K."/>
            <person name="Hall N."/>
            <person name="Watson M."/>
            <person name="Adriaenssens E.M."/>
            <person name="Foster-Nyarko E."/>
            <person name="Jarju S."/>
            <person name="Secka A."/>
            <person name="Antonio M."/>
            <person name="Oren A."/>
            <person name="Chaudhuri R.R."/>
            <person name="La Ragione R."/>
            <person name="Hildebrand F."/>
            <person name="Pallen M.J."/>
        </authorList>
    </citation>
    <scope>NUCLEOTIDE SEQUENCE</scope>
    <source>
        <strain evidence="7">ChiW13-3771</strain>
    </source>
</reference>
<gene>
    <name evidence="7" type="ORF">IAC96_05850</name>
</gene>
<dbReference type="GO" id="GO:0005975">
    <property type="term" value="P:carbohydrate metabolic process"/>
    <property type="evidence" value="ECO:0007669"/>
    <property type="project" value="InterPro"/>
</dbReference>
<dbReference type="PANTHER" id="PTHR11452">
    <property type="entry name" value="ALPHA-GALACTOSIDASE/ALPHA-N-ACETYLGALACTOSAMINIDASE"/>
    <property type="match status" value="1"/>
</dbReference>
<dbReference type="EMBL" id="DVHN01000063">
    <property type="protein sequence ID" value="HIR88457.1"/>
    <property type="molecule type" value="Genomic_DNA"/>
</dbReference>
<dbReference type="FunFam" id="3.20.20.70:FF:000197">
    <property type="entry name" value="Alpha-galactosidase"/>
    <property type="match status" value="1"/>
</dbReference>
<dbReference type="PRINTS" id="PR00740">
    <property type="entry name" value="GLHYDRLASE27"/>
</dbReference>